<gene>
    <name evidence="7" type="ORF">DES51_11325</name>
</gene>
<dbReference type="STRING" id="1034346.GCA_000313565_03336"/>
<dbReference type="PANTHER" id="PTHR46193:SF18">
    <property type="entry name" value="HEXITOL PHOSPHATASE B"/>
    <property type="match status" value="1"/>
</dbReference>
<dbReference type="GO" id="GO:0016787">
    <property type="term" value="F:hydrolase activity"/>
    <property type="evidence" value="ECO:0007669"/>
    <property type="project" value="UniProtKB-KW"/>
</dbReference>
<dbReference type="InterPro" id="IPR006439">
    <property type="entry name" value="HAD-SF_hydro_IA"/>
</dbReference>
<dbReference type="SFLD" id="SFLDS00003">
    <property type="entry name" value="Haloacid_Dehalogenase"/>
    <property type="match status" value="1"/>
</dbReference>
<evidence type="ECO:0000256" key="2">
    <source>
        <dbReference type="ARBA" id="ARBA00006171"/>
    </source>
</evidence>
<dbReference type="GO" id="GO:0046872">
    <property type="term" value="F:metal ion binding"/>
    <property type="evidence" value="ECO:0007669"/>
    <property type="project" value="UniProtKB-KW"/>
</dbReference>
<dbReference type="PRINTS" id="PR00413">
    <property type="entry name" value="HADHALOGNASE"/>
</dbReference>
<keyword evidence="5" id="KW-0460">Magnesium</keyword>
<dbReference type="Gene3D" id="3.40.50.1000">
    <property type="entry name" value="HAD superfamily/HAD-like"/>
    <property type="match status" value="1"/>
</dbReference>
<reference evidence="7 8" key="1">
    <citation type="submission" date="2018-05" db="EMBL/GenBank/DDBJ databases">
        <title>Genomic Encyclopedia of Type Strains, Phase IV (KMG-IV): sequencing the most valuable type-strain genomes for metagenomic binning, comparative biology and taxonomic classification.</title>
        <authorList>
            <person name="Goeker M."/>
        </authorList>
    </citation>
    <scope>NUCLEOTIDE SEQUENCE [LARGE SCALE GENOMIC DNA]</scope>
    <source>
        <strain evidence="7 8">JC118</strain>
    </source>
</reference>
<dbReference type="SFLD" id="SFLDG01129">
    <property type="entry name" value="C1.5:_HAD__Beta-PGM__Phosphata"/>
    <property type="match status" value="1"/>
</dbReference>
<dbReference type="NCBIfam" id="TIGR01509">
    <property type="entry name" value="HAD-SF-IA-v3"/>
    <property type="match status" value="1"/>
</dbReference>
<comment type="cofactor">
    <cofactor evidence="1">
        <name>Mg(2+)</name>
        <dbReference type="ChEBI" id="CHEBI:18420"/>
    </cofactor>
</comment>
<dbReference type="InterPro" id="IPR051600">
    <property type="entry name" value="Beta-PGM-like"/>
</dbReference>
<dbReference type="Pfam" id="PF13419">
    <property type="entry name" value="HAD_2"/>
    <property type="match status" value="1"/>
</dbReference>
<dbReference type="EMBL" id="QJKH01000013">
    <property type="protein sequence ID" value="PXX76831.1"/>
    <property type="molecule type" value="Genomic_DNA"/>
</dbReference>
<dbReference type="NCBIfam" id="TIGR01549">
    <property type="entry name" value="HAD-SF-IA-v1"/>
    <property type="match status" value="1"/>
</dbReference>
<dbReference type="Proteomes" id="UP000247612">
    <property type="component" value="Unassembled WGS sequence"/>
</dbReference>
<dbReference type="InterPro" id="IPR023198">
    <property type="entry name" value="PGP-like_dom2"/>
</dbReference>
<keyword evidence="4 7" id="KW-0378">Hydrolase</keyword>
<protein>
    <submittedName>
        <fullName evidence="7">HAD superfamily hydrolase (TIGR01509 family)/HAD superfamily hydrolase (TIGR01549 family)</fullName>
    </submittedName>
</protein>
<dbReference type="Gene3D" id="1.10.150.240">
    <property type="entry name" value="Putative phosphatase, domain 2"/>
    <property type="match status" value="1"/>
</dbReference>
<dbReference type="OrthoDB" id="9797743at2"/>
<dbReference type="InterPro" id="IPR041492">
    <property type="entry name" value="HAD_2"/>
</dbReference>
<keyword evidence="3" id="KW-0479">Metal-binding</keyword>
<keyword evidence="6" id="KW-0119">Carbohydrate metabolism</keyword>
<dbReference type="SUPFAM" id="SSF56784">
    <property type="entry name" value="HAD-like"/>
    <property type="match status" value="1"/>
</dbReference>
<comment type="caution">
    <text evidence="7">The sequence shown here is derived from an EMBL/GenBank/DDBJ whole genome shotgun (WGS) entry which is preliminary data.</text>
</comment>
<dbReference type="InterPro" id="IPR023214">
    <property type="entry name" value="HAD_sf"/>
</dbReference>
<evidence type="ECO:0000313" key="8">
    <source>
        <dbReference type="Proteomes" id="UP000247612"/>
    </source>
</evidence>
<dbReference type="PANTHER" id="PTHR46193">
    <property type="entry name" value="6-PHOSPHOGLUCONATE PHOSPHATASE"/>
    <property type="match status" value="1"/>
</dbReference>
<sequence length="210" mass="23224">MIKAVLFDMDGVLLDSEWIYLHSLKSLLARLNVYAEIDELAVVVGMKMDAISNYLIAHYPLPYKAEELSALQDEAFDCEVAKSVLEPMPGLLSFLEFLKRKNIRIALASSSEQGWINQVLTALHIEAAFDLVVSGEMVSHSKPHPEIFQKAAEQLGVETDECLVIEDSVNGINAGKAAGMRVIGYKGSKIIQDTSKADLEVHSFQELMNL</sequence>
<evidence type="ECO:0000256" key="5">
    <source>
        <dbReference type="ARBA" id="ARBA00022842"/>
    </source>
</evidence>
<dbReference type="SFLD" id="SFLDG01135">
    <property type="entry name" value="C1.5.6:_HAD__Beta-PGM__Phospha"/>
    <property type="match status" value="1"/>
</dbReference>
<dbReference type="FunFam" id="3.40.50.1000:FF:000036">
    <property type="entry name" value="HAD family hydrolase"/>
    <property type="match status" value="1"/>
</dbReference>
<evidence type="ECO:0000313" key="7">
    <source>
        <dbReference type="EMBL" id="PXX76831.1"/>
    </source>
</evidence>
<name>A0A318KG99_9FIRM</name>
<proteinExistence type="inferred from homology"/>
<comment type="similarity">
    <text evidence="2">Belongs to the HAD-like hydrolase superfamily. CbbY/CbbZ/Gph/YieH family.</text>
</comment>
<dbReference type="RefSeq" id="WP_022939614.1">
    <property type="nucleotide sequence ID" value="NZ_CABKRQ010000011.1"/>
</dbReference>
<dbReference type="InterPro" id="IPR036412">
    <property type="entry name" value="HAD-like_sf"/>
</dbReference>
<evidence type="ECO:0000256" key="1">
    <source>
        <dbReference type="ARBA" id="ARBA00001946"/>
    </source>
</evidence>
<evidence type="ECO:0000256" key="4">
    <source>
        <dbReference type="ARBA" id="ARBA00022801"/>
    </source>
</evidence>
<accession>A0A318KG99</accession>
<dbReference type="AlphaFoldDB" id="A0A318KG99"/>
<evidence type="ECO:0000256" key="3">
    <source>
        <dbReference type="ARBA" id="ARBA00022723"/>
    </source>
</evidence>
<keyword evidence="8" id="KW-1185">Reference proteome</keyword>
<evidence type="ECO:0000256" key="6">
    <source>
        <dbReference type="ARBA" id="ARBA00023277"/>
    </source>
</evidence>
<organism evidence="7 8">
    <name type="scientific">Dielma fastidiosa</name>
    <dbReference type="NCBI Taxonomy" id="1034346"/>
    <lineage>
        <taxon>Bacteria</taxon>
        <taxon>Bacillati</taxon>
        <taxon>Bacillota</taxon>
        <taxon>Erysipelotrichia</taxon>
        <taxon>Erysipelotrichales</taxon>
        <taxon>Erysipelotrichaceae</taxon>
        <taxon>Dielma</taxon>
    </lineage>
</organism>